<reference evidence="5 7" key="2">
    <citation type="submission" date="2019-10" db="EMBL/GenBank/DDBJ databases">
        <authorList>
            <person name="Karimi E."/>
        </authorList>
    </citation>
    <scope>NUCLEOTIDE SEQUENCE [LARGE SCALE GENOMIC DNA]</scope>
    <source>
        <strain evidence="5">Sphingobacterium sp. 8BC</strain>
    </source>
</reference>
<feature type="signal peptide" evidence="2">
    <location>
        <begin position="1"/>
        <end position="19"/>
    </location>
</feature>
<dbReference type="RefSeq" id="WP_070568880.1">
    <property type="nucleotide sequence ID" value="NZ_CP068086.1"/>
</dbReference>
<dbReference type="SUPFAM" id="SSF48452">
    <property type="entry name" value="TPR-like"/>
    <property type="match status" value="1"/>
</dbReference>
<accession>A0A654DJ21</accession>
<evidence type="ECO:0000313" key="5">
    <source>
        <dbReference type="EMBL" id="VXD05965.1"/>
    </source>
</evidence>
<dbReference type="InterPro" id="IPR011990">
    <property type="entry name" value="TPR-like_helical_dom_sf"/>
</dbReference>
<dbReference type="Gene3D" id="1.25.40.10">
    <property type="entry name" value="Tetratricopeptide repeat domain"/>
    <property type="match status" value="1"/>
</dbReference>
<keyword evidence="4" id="KW-0489">Methyltransferase</keyword>
<dbReference type="EMBL" id="CABWMV010000025">
    <property type="protein sequence ID" value="VXD05965.1"/>
    <property type="molecule type" value="Genomic_DNA"/>
</dbReference>
<dbReference type="SMART" id="SM00028">
    <property type="entry name" value="TPR"/>
    <property type="match status" value="3"/>
</dbReference>
<reference evidence="3 8" key="3">
    <citation type="submission" date="2021-01" db="EMBL/GenBank/DDBJ databases">
        <title>FDA dAtabase for Regulatory Grade micrObial Sequences (FDA-ARGOS): Supporting development and validation of Infectious Disease Dx tests.</title>
        <authorList>
            <person name="Sproer C."/>
            <person name="Gronow S."/>
            <person name="Severitt S."/>
            <person name="Schroder I."/>
            <person name="Tallon L."/>
            <person name="Sadzewicz L."/>
            <person name="Zhao X."/>
            <person name="Boylan J."/>
            <person name="Ott S."/>
            <person name="Bowen H."/>
            <person name="Vavikolanu K."/>
            <person name="Mehta A."/>
            <person name="Aluvathingal J."/>
            <person name="Nadendla S."/>
            <person name="Lowell S."/>
            <person name="Myers T."/>
            <person name="Yan Y."/>
            <person name="Sichtig H."/>
        </authorList>
    </citation>
    <scope>NUCLEOTIDE SEQUENCE [LARGE SCALE GENOMIC DNA]</scope>
    <source>
        <strain evidence="3 8">FDAARGOS_1141</strain>
    </source>
</reference>
<dbReference type="GO" id="GO:0032259">
    <property type="term" value="P:methylation"/>
    <property type="evidence" value="ECO:0007669"/>
    <property type="project" value="UniProtKB-KW"/>
</dbReference>
<keyword evidence="4" id="KW-0808">Transferase</keyword>
<evidence type="ECO:0000313" key="7">
    <source>
        <dbReference type="Proteomes" id="UP000432350"/>
    </source>
</evidence>
<keyword evidence="8" id="KW-1185">Reference proteome</keyword>
<evidence type="ECO:0000313" key="4">
    <source>
        <dbReference type="EMBL" id="SPZ95202.1"/>
    </source>
</evidence>
<evidence type="ECO:0000313" key="8">
    <source>
        <dbReference type="Proteomes" id="UP000595498"/>
    </source>
</evidence>
<dbReference type="GeneID" id="88831194"/>
<evidence type="ECO:0000256" key="2">
    <source>
        <dbReference type="SAM" id="SignalP"/>
    </source>
</evidence>
<dbReference type="Proteomes" id="UP000432350">
    <property type="component" value="Unassembled WGS sequence"/>
</dbReference>
<dbReference type="InterPro" id="IPR019734">
    <property type="entry name" value="TPR_rpt"/>
</dbReference>
<dbReference type="GO" id="GO:0008168">
    <property type="term" value="F:methyltransferase activity"/>
    <property type="evidence" value="ECO:0007669"/>
    <property type="project" value="UniProtKB-KW"/>
</dbReference>
<evidence type="ECO:0000313" key="3">
    <source>
        <dbReference type="EMBL" id="QQT55612.1"/>
    </source>
</evidence>
<dbReference type="AlphaFoldDB" id="A0A2X2JLZ5"/>
<feature type="repeat" description="TPR" evidence="1">
    <location>
        <begin position="258"/>
        <end position="291"/>
    </location>
</feature>
<dbReference type="EMBL" id="UAUU01000011">
    <property type="protein sequence ID" value="SPZ95202.1"/>
    <property type="molecule type" value="Genomic_DNA"/>
</dbReference>
<keyword evidence="2" id="KW-0732">Signal</keyword>
<feature type="chain" id="PRO_5044582497" evidence="2">
    <location>
        <begin position="20"/>
        <end position="366"/>
    </location>
</feature>
<dbReference type="Proteomes" id="UP000595498">
    <property type="component" value="Chromosome"/>
</dbReference>
<keyword evidence="1" id="KW-0802">TPR repeat</keyword>
<proteinExistence type="predicted"/>
<gene>
    <name evidence="3" type="ORF">I6I98_10275</name>
    <name evidence="4" type="ORF">NCTC11343_05833</name>
    <name evidence="5" type="ORF">SPHINGO8BC_60779</name>
</gene>
<protein>
    <submittedName>
        <fullName evidence="4">Predicted methyltransferase (Contains TPR repeat)</fullName>
    </submittedName>
</protein>
<dbReference type="Proteomes" id="UP000251241">
    <property type="component" value="Unassembled WGS sequence"/>
</dbReference>
<name>A0A2X2JLZ5_SPHMU</name>
<accession>A0A2X2JLZ5</accession>
<evidence type="ECO:0000313" key="6">
    <source>
        <dbReference type="Proteomes" id="UP000251241"/>
    </source>
</evidence>
<reference evidence="4 6" key="1">
    <citation type="submission" date="2018-06" db="EMBL/GenBank/DDBJ databases">
        <authorList>
            <consortium name="Pathogen Informatics"/>
            <person name="Doyle S."/>
        </authorList>
    </citation>
    <scope>NUCLEOTIDE SEQUENCE [LARGE SCALE GENOMIC DNA]</scope>
    <source>
        <strain evidence="4 6">NCTC11343</strain>
    </source>
</reference>
<dbReference type="EMBL" id="CP068224">
    <property type="protein sequence ID" value="QQT55612.1"/>
    <property type="molecule type" value="Genomic_DNA"/>
</dbReference>
<organism evidence="4 6">
    <name type="scientific">Sphingobacterium multivorum</name>
    <dbReference type="NCBI Taxonomy" id="28454"/>
    <lineage>
        <taxon>Bacteria</taxon>
        <taxon>Pseudomonadati</taxon>
        <taxon>Bacteroidota</taxon>
        <taxon>Sphingobacteriia</taxon>
        <taxon>Sphingobacteriales</taxon>
        <taxon>Sphingobacteriaceae</taxon>
        <taxon>Sphingobacterium</taxon>
    </lineage>
</organism>
<dbReference type="PROSITE" id="PS50005">
    <property type="entry name" value="TPR"/>
    <property type="match status" value="1"/>
</dbReference>
<evidence type="ECO:0000256" key="1">
    <source>
        <dbReference type="PROSITE-ProRule" id="PRU00339"/>
    </source>
</evidence>
<sequence>MKNLLISLLISASSLTVVAQSNLKEGSNSFALYTKTGEFKNLENARKFADAAFQSKKDSASVNNNLLRALVYSSLAVADSTRKQPYKMDPIDVSIKSLKLLDQKKARRNFPAEMDYIRQNLAGAISYQGALALKDGKFDKAYKAYLRIDSLGFKNNDLKYNLAVLSGKNKDYMNSIKYYDELIKSEHPKPNYFLELAQIYSLGGTKQDVLNVLEKGHAIFPENKQILFRLIDVYSANNSYDAILNVIADAIRLEPENVELNYIAGYSYENANDIKRAKEYYNNVLRLDPNNYESNLALGLINLETLLKEPSNQDIQELTIEYLLKANEIKPYDVNALKALAKYYKLIDDASQLDRVNLLLNQLTVK</sequence>